<protein>
    <submittedName>
        <fullName evidence="2">ClpXP protease specificity-enhancing factor</fullName>
    </submittedName>
</protein>
<keyword evidence="2" id="KW-0378">Hydrolase</keyword>
<dbReference type="Proteomes" id="UP001327459">
    <property type="component" value="Chromosome"/>
</dbReference>
<dbReference type="PANTHER" id="PTHR37486">
    <property type="entry name" value="STRINGENT STARVATION PROTEIN B"/>
    <property type="match status" value="1"/>
</dbReference>
<dbReference type="EMBL" id="CP140153">
    <property type="protein sequence ID" value="WQH15459.1"/>
    <property type="molecule type" value="Genomic_DNA"/>
</dbReference>
<keyword evidence="2" id="KW-0645">Protease</keyword>
<accession>A0ABZ0YV57</accession>
<dbReference type="GO" id="GO:0008233">
    <property type="term" value="F:peptidase activity"/>
    <property type="evidence" value="ECO:0007669"/>
    <property type="project" value="UniProtKB-KW"/>
</dbReference>
<sequence length="182" mass="19303">MLSKRPYLVPAFYDWILDQGHTPHLVVNADAEEVMVPTQFVEDGHIQLNISPSAVRDFHMDRVGISFEARFGGQPERVFVPMHAVRAIVDRDSGQGATFPDEPEETFPQSDEDLEGTPAPKSGSKGRPQLRAVPGGEDGAADKESDDPSASGSDAGSDGDGPDDDPPPSGGGKGGPSLRVVK</sequence>
<dbReference type="Pfam" id="PF04386">
    <property type="entry name" value="SspB"/>
    <property type="match status" value="1"/>
</dbReference>
<dbReference type="PANTHER" id="PTHR37486:SF1">
    <property type="entry name" value="STRINGENT STARVATION PROTEIN B"/>
    <property type="match status" value="1"/>
</dbReference>
<dbReference type="InterPro" id="IPR036760">
    <property type="entry name" value="SspB-like_sf"/>
</dbReference>
<organism evidence="2 3">
    <name type="scientific">Guyparkeria halophila</name>
    <dbReference type="NCBI Taxonomy" id="47960"/>
    <lineage>
        <taxon>Bacteria</taxon>
        <taxon>Pseudomonadati</taxon>
        <taxon>Pseudomonadota</taxon>
        <taxon>Gammaproteobacteria</taxon>
        <taxon>Chromatiales</taxon>
        <taxon>Thioalkalibacteraceae</taxon>
        <taxon>Guyparkeria</taxon>
    </lineage>
</organism>
<dbReference type="SUPFAM" id="SSF101738">
    <property type="entry name" value="SspB-like"/>
    <property type="match status" value="1"/>
</dbReference>
<proteinExistence type="predicted"/>
<reference evidence="2 3" key="1">
    <citation type="submission" date="2023-11" db="EMBL/GenBank/DDBJ databases">
        <title>MicrobeMod: A computational toolkit for identifying prokaryotic methylation and restriction-modification with nanopore sequencing.</title>
        <authorList>
            <person name="Crits-Christoph A."/>
            <person name="Kang S.C."/>
            <person name="Lee H."/>
            <person name="Ostrov N."/>
        </authorList>
    </citation>
    <scope>NUCLEOTIDE SEQUENCE [LARGE SCALE GENOMIC DNA]</scope>
    <source>
        <strain evidence="2 3">ATCC 49870</strain>
    </source>
</reference>
<evidence type="ECO:0000313" key="3">
    <source>
        <dbReference type="Proteomes" id="UP001327459"/>
    </source>
</evidence>
<dbReference type="InterPro" id="IPR007481">
    <property type="entry name" value="SspB"/>
</dbReference>
<feature type="compositionally biased region" description="Acidic residues" evidence="1">
    <location>
        <begin position="101"/>
        <end position="115"/>
    </location>
</feature>
<evidence type="ECO:0000313" key="2">
    <source>
        <dbReference type="EMBL" id="WQH15459.1"/>
    </source>
</evidence>
<evidence type="ECO:0000256" key="1">
    <source>
        <dbReference type="SAM" id="MobiDB-lite"/>
    </source>
</evidence>
<name>A0ABZ0YV57_9GAMM</name>
<dbReference type="GO" id="GO:0006508">
    <property type="term" value="P:proteolysis"/>
    <property type="evidence" value="ECO:0007669"/>
    <property type="project" value="UniProtKB-KW"/>
</dbReference>
<dbReference type="Gene3D" id="2.30.30.220">
    <property type="entry name" value="SspB-like"/>
    <property type="match status" value="1"/>
</dbReference>
<feature type="region of interest" description="Disordered" evidence="1">
    <location>
        <begin position="92"/>
        <end position="182"/>
    </location>
</feature>
<keyword evidence="3" id="KW-1185">Reference proteome</keyword>
<dbReference type="NCBIfam" id="NF008769">
    <property type="entry name" value="PRK11798.2-5"/>
    <property type="match status" value="1"/>
</dbReference>
<dbReference type="RefSeq" id="WP_322520487.1">
    <property type="nucleotide sequence ID" value="NZ_CP140153.1"/>
</dbReference>
<gene>
    <name evidence="2" type="ORF">SR882_06715</name>
</gene>